<reference evidence="2" key="1">
    <citation type="submission" date="2020-05" db="EMBL/GenBank/DDBJ databases">
        <title>Phylogenomic resolution of chytrid fungi.</title>
        <authorList>
            <person name="Stajich J.E."/>
            <person name="Amses K."/>
            <person name="Simmons R."/>
            <person name="Seto K."/>
            <person name="Myers J."/>
            <person name="Bonds A."/>
            <person name="Quandt C.A."/>
            <person name="Barry K."/>
            <person name="Liu P."/>
            <person name="Grigoriev I."/>
            <person name="Longcore J.E."/>
            <person name="James T.Y."/>
        </authorList>
    </citation>
    <scope>NUCLEOTIDE SEQUENCE</scope>
    <source>
        <strain evidence="2">JEL0318</strain>
    </source>
</reference>
<evidence type="ECO:0000313" key="3">
    <source>
        <dbReference type="Proteomes" id="UP001212841"/>
    </source>
</evidence>
<accession>A0AAD5WX17</accession>
<dbReference type="EMBL" id="JADGJD010001920">
    <property type="protein sequence ID" value="KAJ3036596.1"/>
    <property type="molecule type" value="Genomic_DNA"/>
</dbReference>
<dbReference type="AlphaFoldDB" id="A0AAD5WX17"/>
<comment type="caution">
    <text evidence="2">The sequence shown here is derived from an EMBL/GenBank/DDBJ whole genome shotgun (WGS) entry which is preliminary data.</text>
</comment>
<dbReference type="Proteomes" id="UP001212841">
    <property type="component" value="Unassembled WGS sequence"/>
</dbReference>
<gene>
    <name evidence="2" type="ORF">HK097_003796</name>
</gene>
<evidence type="ECO:0000256" key="1">
    <source>
        <dbReference type="SAM" id="MobiDB-lite"/>
    </source>
</evidence>
<protein>
    <submittedName>
        <fullName evidence="2">Uncharacterized protein</fullName>
    </submittedName>
</protein>
<feature type="non-terminal residue" evidence="2">
    <location>
        <position position="1"/>
    </location>
</feature>
<sequence length="255" mass="28689">MTWFIWYWYSHVSLTVTVSHTRHFARFFHFRVSSVHDDSTTCLFDKSNKDTESIPLVAVTLDDKTYSTEEISLPTIHKRVQLLDPTPDPYSTSPNLRNRKRTMSITPPPQISHSRRTSSTTPQYSTLHPSTLPRTHTHSRRTSHVSLINTRSQTFPRSTSTQSLTNAPQPCITAFETWLSLLTTTLEQGMLHSHPVNIPKSKRKQSIETLSTTFRKSMTKVTGVFENVVGVVVEKGVGGKVRPSPEPGSVEGSAT</sequence>
<keyword evidence="3" id="KW-1185">Reference proteome</keyword>
<proteinExistence type="predicted"/>
<organism evidence="2 3">
    <name type="scientific">Rhizophlyctis rosea</name>
    <dbReference type="NCBI Taxonomy" id="64517"/>
    <lineage>
        <taxon>Eukaryota</taxon>
        <taxon>Fungi</taxon>
        <taxon>Fungi incertae sedis</taxon>
        <taxon>Chytridiomycota</taxon>
        <taxon>Chytridiomycota incertae sedis</taxon>
        <taxon>Chytridiomycetes</taxon>
        <taxon>Rhizophlyctidales</taxon>
        <taxon>Rhizophlyctidaceae</taxon>
        <taxon>Rhizophlyctis</taxon>
    </lineage>
</organism>
<name>A0AAD5WX17_9FUNG</name>
<evidence type="ECO:0000313" key="2">
    <source>
        <dbReference type="EMBL" id="KAJ3036596.1"/>
    </source>
</evidence>
<feature type="compositionally biased region" description="Polar residues" evidence="1">
    <location>
        <begin position="117"/>
        <end position="134"/>
    </location>
</feature>
<feature type="region of interest" description="Disordered" evidence="1">
    <location>
        <begin position="82"/>
        <end position="145"/>
    </location>
</feature>